<protein>
    <submittedName>
        <fullName evidence="2">Uncharacterized protein</fullName>
    </submittedName>
</protein>
<evidence type="ECO:0000313" key="3">
    <source>
        <dbReference type="Proteomes" id="UP000237025"/>
    </source>
</evidence>
<keyword evidence="1" id="KW-0812">Transmembrane</keyword>
<feature type="transmembrane region" description="Helical" evidence="1">
    <location>
        <begin position="116"/>
        <end position="137"/>
    </location>
</feature>
<dbReference type="RefSeq" id="WP_103948591.1">
    <property type="nucleotide sequence ID" value="NZ_PQVT01000004.1"/>
</dbReference>
<comment type="caution">
    <text evidence="2">The sequence shown here is derived from an EMBL/GenBank/DDBJ whole genome shotgun (WGS) entry which is preliminary data.</text>
</comment>
<keyword evidence="3" id="KW-1185">Reference proteome</keyword>
<feature type="transmembrane region" description="Helical" evidence="1">
    <location>
        <begin position="25"/>
        <end position="43"/>
    </location>
</feature>
<dbReference type="EMBL" id="PQVW01000004">
    <property type="protein sequence ID" value="POZ24105.1"/>
    <property type="molecule type" value="Genomic_DNA"/>
</dbReference>
<organism evidence="2 3">
    <name type="scientific">Lelliottia aquatilis</name>
    <dbReference type="NCBI Taxonomy" id="2080838"/>
    <lineage>
        <taxon>Bacteria</taxon>
        <taxon>Pseudomonadati</taxon>
        <taxon>Pseudomonadota</taxon>
        <taxon>Gammaproteobacteria</taxon>
        <taxon>Enterobacterales</taxon>
        <taxon>Enterobacteriaceae</taxon>
        <taxon>Lelliottia</taxon>
    </lineage>
</organism>
<accession>A0ABX5A335</accession>
<keyword evidence="1" id="KW-0472">Membrane</keyword>
<feature type="transmembrane region" description="Helical" evidence="1">
    <location>
        <begin position="63"/>
        <end position="88"/>
    </location>
</feature>
<reference evidence="2 3" key="1">
    <citation type="submission" date="2018-02" db="EMBL/GenBank/DDBJ databases">
        <title>Lelliotia aquatilis sp. nov., isolated from drinking water.</title>
        <authorList>
            <person name="Kaempfer P."/>
            <person name="Glaeser S."/>
            <person name="Exner M."/>
            <person name="Doijad S."/>
            <person name="Chakraborty T."/>
        </authorList>
    </citation>
    <scope>NUCLEOTIDE SEQUENCE [LARGE SCALE GENOMIC DNA]</scope>
    <source>
        <strain evidence="2 3">6331-17</strain>
    </source>
</reference>
<name>A0ABX5A335_9ENTR</name>
<gene>
    <name evidence="2" type="ORF">C3712_07795</name>
</gene>
<evidence type="ECO:0000256" key="1">
    <source>
        <dbReference type="SAM" id="Phobius"/>
    </source>
</evidence>
<sequence>MSIRKIEINGKPTGIVIYNNVKKTIAFYSVISILILAGMYLSRYCIEPYKYLLISPSFYNNPYLNWITGVWGSFLGIHGTIAALSITFMGMFVDQVSKTSEHGFEPLSKVLLLREYNFLGFSVQSVCSLLCGIFLLLIGSGLIGYFISSFFSLFFIIKYGVMYYRLYHLTEEPGVINGVLLDSIRTTGLKYSEINNQRQELTNEFSQVVSEGDFYSNDQSAFYWNDDSITISIFPDDTDIVISGYSPDVFNQLSIKINEFNLENNPTLFFSLSFLSPISNSSIKIIPAVESNLTEAHISEIESLLRSGLTYSSVPYVYNEFKQFEEALVENVRNSLLNGDEWSLDFGVRIFHELTSNENYLYTLQNIDLSLTSSNNKDLVKTSLLAKFFEKMISESISQNNLEKAANIMRSLIDLARYIYSKNNFVDFYNRIFRQFDHRVRYRAEESNYVFLDLYTSTVLRNLVYKNYAAFKVDSDFVTSRLQYLDLSNETEYDSLNEMQRKMLRCLFEVITLLIMRIEHVGKKGDEYKEELKDLILLLKSWVNAKFLQELYYKKELYDVLFSIPQEFSVFGAETKIREIPDGEATWRSVSNDTYKMIAFMLTQSSFNNNQFNLLFVRDAFQFREATSILTHELSSIVTYLNGDSFANLFKLITDKELSEGNNKAQIVTKLESIISSINSLVLRNVIESELEPSLVDKYSKEIKLSVENYFELILSLDAIPLEIDVRGIEAYLLVNKREVIPPIDGVSYEMNIHNHSQWLIYEWIRSVLHSINVDVANIINIEDPQELPTEKLITIEYKVEDRVNTFRHSKGLKVNDKEGHLNLNGSGLYYLDLLDNFELKKSEEVLTVDLEKIFEGNIGFVKERYKFEDDNPFLYSMLNATFNIVAMPNHICNLYFLSEETCQLINQRQEREMEQLINGSRTENPDNSNVS</sequence>
<proteinExistence type="predicted"/>
<keyword evidence="1" id="KW-1133">Transmembrane helix</keyword>
<evidence type="ECO:0000313" key="2">
    <source>
        <dbReference type="EMBL" id="POZ24105.1"/>
    </source>
</evidence>
<dbReference type="Proteomes" id="UP000237025">
    <property type="component" value="Unassembled WGS sequence"/>
</dbReference>